<dbReference type="Gene3D" id="3.30.420.10">
    <property type="entry name" value="Ribonuclease H-like superfamily/Ribonuclease H"/>
    <property type="match status" value="1"/>
</dbReference>
<dbReference type="InterPro" id="IPR012337">
    <property type="entry name" value="RNaseH-like_sf"/>
</dbReference>
<name>A0A4Y2RK72_ARAVE</name>
<accession>A0A4Y2RK72</accession>
<protein>
    <recommendedName>
        <fullName evidence="3">RNase H type-1 domain-containing protein</fullName>
    </recommendedName>
</protein>
<keyword evidence="2" id="KW-1185">Reference proteome</keyword>
<dbReference type="InterPro" id="IPR036397">
    <property type="entry name" value="RNaseH_sf"/>
</dbReference>
<dbReference type="AlphaFoldDB" id="A0A4Y2RK72"/>
<dbReference type="CDD" id="cd09276">
    <property type="entry name" value="Rnase_HI_RT_non_LTR"/>
    <property type="match status" value="1"/>
</dbReference>
<dbReference type="EMBL" id="BGPR01145652">
    <property type="protein sequence ID" value="GBN76197.1"/>
    <property type="molecule type" value="Genomic_DNA"/>
</dbReference>
<proteinExistence type="predicted"/>
<dbReference type="OrthoDB" id="4368687at2759"/>
<feature type="non-terminal residue" evidence="1">
    <location>
        <position position="1"/>
    </location>
</feature>
<comment type="caution">
    <text evidence="1">The sequence shown here is derived from an EMBL/GenBank/DDBJ whole genome shotgun (WGS) entry which is preliminary data.</text>
</comment>
<dbReference type="GO" id="GO:0003676">
    <property type="term" value="F:nucleic acid binding"/>
    <property type="evidence" value="ECO:0007669"/>
    <property type="project" value="InterPro"/>
</dbReference>
<organism evidence="1 2">
    <name type="scientific">Araneus ventricosus</name>
    <name type="common">Orbweaver spider</name>
    <name type="synonym">Epeira ventricosa</name>
    <dbReference type="NCBI Taxonomy" id="182803"/>
    <lineage>
        <taxon>Eukaryota</taxon>
        <taxon>Metazoa</taxon>
        <taxon>Ecdysozoa</taxon>
        <taxon>Arthropoda</taxon>
        <taxon>Chelicerata</taxon>
        <taxon>Arachnida</taxon>
        <taxon>Araneae</taxon>
        <taxon>Araneomorphae</taxon>
        <taxon>Entelegynae</taxon>
        <taxon>Araneoidea</taxon>
        <taxon>Araneidae</taxon>
        <taxon>Araneus</taxon>
    </lineage>
</organism>
<evidence type="ECO:0000313" key="2">
    <source>
        <dbReference type="Proteomes" id="UP000499080"/>
    </source>
</evidence>
<reference evidence="1 2" key="1">
    <citation type="journal article" date="2019" name="Sci. Rep.">
        <title>Orb-weaving spider Araneus ventricosus genome elucidates the spidroin gene catalogue.</title>
        <authorList>
            <person name="Kono N."/>
            <person name="Nakamura H."/>
            <person name="Ohtoshi R."/>
            <person name="Moran D.A.P."/>
            <person name="Shinohara A."/>
            <person name="Yoshida Y."/>
            <person name="Fujiwara M."/>
            <person name="Mori M."/>
            <person name="Tomita M."/>
            <person name="Arakawa K."/>
        </authorList>
    </citation>
    <scope>NUCLEOTIDE SEQUENCE [LARGE SCALE GENOMIC DNA]</scope>
</reference>
<dbReference type="Proteomes" id="UP000499080">
    <property type="component" value="Unassembled WGS sequence"/>
</dbReference>
<sequence length="361" mass="40727">AQSIAKLLISQVTLPVSLHRLYAARPSHILPFCERAKLLLHDLDLNDTIQSSDFFCFPPWDIPHFSYLNPISVFDKSSTAPVTFQELFHHHRYQYSSFIPIFTDSSKSDGHVGCGVVSPSDTSSYRLHNCCSVFTAKLVAIFCALQEISPSSQRNFIIYTDSMSALETLSHYDIQMHPVGLEILSILQFLRNKSFSIFCWVPSHLGISDHWVLPVPVGAHSTLNSSKGVITCGELFLIRTEEITEDLKCQGVTHVRRIKIRREGKLLDTKHLVLTFHSPKLPQSIKAGYMNLAVKPYIPNPLRCFKCQRIGHSKLACRGTPDVLEKITTVYDVPHRKSTRIVKETMPPISALIHPGNLKKK</sequence>
<dbReference type="SUPFAM" id="SSF53098">
    <property type="entry name" value="Ribonuclease H-like"/>
    <property type="match status" value="1"/>
</dbReference>
<evidence type="ECO:0000313" key="1">
    <source>
        <dbReference type="EMBL" id="GBN76197.1"/>
    </source>
</evidence>
<gene>
    <name evidence="1" type="ORF">AVEN_111971_1</name>
</gene>
<evidence type="ECO:0008006" key="3">
    <source>
        <dbReference type="Google" id="ProtNLM"/>
    </source>
</evidence>